<evidence type="ECO:0000313" key="7">
    <source>
        <dbReference type="Proteomes" id="UP000245375"/>
    </source>
</evidence>
<evidence type="ECO:0000256" key="2">
    <source>
        <dbReference type="ARBA" id="ARBA00022801"/>
    </source>
</evidence>
<dbReference type="InterPro" id="IPR026444">
    <property type="entry name" value="Secre_tail"/>
</dbReference>
<gene>
    <name evidence="6" type="ORF">DIS18_05065</name>
</gene>
<dbReference type="SUPFAM" id="SSF49785">
    <property type="entry name" value="Galactose-binding domain-like"/>
    <property type="match status" value="2"/>
</dbReference>
<dbReference type="OrthoDB" id="5381604at2"/>
<dbReference type="InterPro" id="IPR008979">
    <property type="entry name" value="Galactose-bd-like_sf"/>
</dbReference>
<dbReference type="GO" id="GO:0016798">
    <property type="term" value="F:hydrolase activity, acting on glycosyl bonds"/>
    <property type="evidence" value="ECO:0007669"/>
    <property type="project" value="InterPro"/>
</dbReference>
<feature type="domain" description="Secretion system C-terminal sorting" evidence="5">
    <location>
        <begin position="355"/>
        <end position="417"/>
    </location>
</feature>
<feature type="domain" description="CBM-cenC" evidence="4">
    <location>
        <begin position="198"/>
        <end position="304"/>
    </location>
</feature>
<keyword evidence="7" id="KW-1185">Reference proteome</keyword>
<proteinExistence type="predicted"/>
<protein>
    <recommendedName>
        <fullName evidence="8">Por secretion system C-terminal sorting domain-containing protein</fullName>
    </recommendedName>
</protein>
<feature type="domain" description="CBM-cenC" evidence="4">
    <location>
        <begin position="19"/>
        <end position="131"/>
    </location>
</feature>
<reference evidence="7" key="2">
    <citation type="submission" date="2018-05" db="EMBL/GenBank/DDBJ databases">
        <title>Algibacter marinivivus sp. nov., isolated from sample around a algae.</title>
        <authorList>
            <person name="Lu D."/>
        </authorList>
    </citation>
    <scope>NUCLEOTIDE SEQUENCE [LARGE SCALE GENOMIC DNA]</scope>
    <source>
        <strain evidence="7">ZY111</strain>
    </source>
</reference>
<dbReference type="Gene3D" id="2.60.120.260">
    <property type="entry name" value="Galactose-binding domain-like"/>
    <property type="match status" value="2"/>
</dbReference>
<evidence type="ECO:0008006" key="8">
    <source>
        <dbReference type="Google" id="ProtNLM"/>
    </source>
</evidence>
<organism evidence="6 7">
    <name type="scientific">Algibacter marinivivus</name>
    <dbReference type="NCBI Taxonomy" id="2100723"/>
    <lineage>
        <taxon>Bacteria</taxon>
        <taxon>Pseudomonadati</taxon>
        <taxon>Bacteroidota</taxon>
        <taxon>Flavobacteriia</taxon>
        <taxon>Flavobacteriales</taxon>
        <taxon>Flavobacteriaceae</taxon>
        <taxon>Algibacter</taxon>
    </lineage>
</organism>
<dbReference type="AlphaFoldDB" id="A0A2U2X7Y7"/>
<name>A0A2U2X7Y7_9FLAO</name>
<dbReference type="EMBL" id="QFRI01000001">
    <property type="protein sequence ID" value="PWH83925.1"/>
    <property type="molecule type" value="Genomic_DNA"/>
</dbReference>
<comment type="caution">
    <text evidence="6">The sequence shown here is derived from an EMBL/GenBank/DDBJ whole genome shotgun (WGS) entry which is preliminary data.</text>
</comment>
<sequence>MKKITFLTFLLITSLGFSQNLLTNGDFETGVATPWGGNAANPVDDGSGSNYVNEANIMTAGNPWDVSLSQGDLSLVDGQTYTLSFDAYTATGTTRDIIAGIGQDSGAFSANTVTTSLTDAVTTFSYDLVANYGSAGAMNSRVVFDMGAETGFVFIDNVSLELVGGGSPTCTDGIQNGDETGVDCGGATCPSCPPAGSELLTNGDFDTGVAAPWGGNAANPVDDGSGNFVNEANIMTAGNPWDVSLSQGDLSLTDGASYTFSFDAYTATGTTRSMIVGIGQDTSPFDANTVTTSLTDVKTTFTYTLAANYGSAGSMNSRVIFDMGAETGFVFIDNVSLQLVVLDVQDAEKATFKTYPNPTYNTWTIKTDNIQIQTISVFDVLGKQVLSLSPNTSEVEVDASNLKSGLYFAQIKTATGIDSIKLIKK</sequence>
<accession>A0A2U2X7Y7</accession>
<keyword evidence="2" id="KW-0378">Hydrolase</keyword>
<dbReference type="Proteomes" id="UP000245375">
    <property type="component" value="Unassembled WGS sequence"/>
</dbReference>
<reference evidence="6 7" key="1">
    <citation type="submission" date="2018-05" db="EMBL/GenBank/DDBJ databases">
        <title>Algibacter marinivivus sp. nov., isolated from sample around a algae.</title>
        <authorList>
            <person name="Zhong X."/>
        </authorList>
    </citation>
    <scope>NUCLEOTIDE SEQUENCE [LARGE SCALE GENOMIC DNA]</scope>
    <source>
        <strain evidence="6 7">ZY111</strain>
    </source>
</reference>
<evidence type="ECO:0000259" key="4">
    <source>
        <dbReference type="Pfam" id="PF02018"/>
    </source>
</evidence>
<dbReference type="NCBIfam" id="TIGR04183">
    <property type="entry name" value="Por_Secre_tail"/>
    <property type="match status" value="1"/>
</dbReference>
<evidence type="ECO:0000256" key="3">
    <source>
        <dbReference type="SAM" id="SignalP"/>
    </source>
</evidence>
<reference evidence="7" key="3">
    <citation type="submission" date="2018-05" db="EMBL/GenBank/DDBJ databases">
        <authorList>
            <person name="Lu D."/>
        </authorList>
    </citation>
    <scope>NUCLEOTIDE SEQUENCE [LARGE SCALE GENOMIC DNA]</scope>
    <source>
        <strain evidence="7">ZY111</strain>
    </source>
</reference>
<dbReference type="Pfam" id="PF02018">
    <property type="entry name" value="CBM_4_9"/>
    <property type="match status" value="2"/>
</dbReference>
<feature type="chain" id="PRO_5015725409" description="Por secretion system C-terminal sorting domain-containing protein" evidence="3">
    <location>
        <begin position="19"/>
        <end position="425"/>
    </location>
</feature>
<evidence type="ECO:0000256" key="1">
    <source>
        <dbReference type="ARBA" id="ARBA00022729"/>
    </source>
</evidence>
<evidence type="ECO:0000259" key="5">
    <source>
        <dbReference type="Pfam" id="PF18962"/>
    </source>
</evidence>
<dbReference type="Pfam" id="PF18962">
    <property type="entry name" value="Por_Secre_tail"/>
    <property type="match status" value="1"/>
</dbReference>
<feature type="signal peptide" evidence="3">
    <location>
        <begin position="1"/>
        <end position="18"/>
    </location>
</feature>
<keyword evidence="1 3" id="KW-0732">Signal</keyword>
<evidence type="ECO:0000313" key="6">
    <source>
        <dbReference type="EMBL" id="PWH83925.1"/>
    </source>
</evidence>
<dbReference type="InterPro" id="IPR003305">
    <property type="entry name" value="CenC_carb-bd"/>
</dbReference>
<dbReference type="RefSeq" id="WP_109351930.1">
    <property type="nucleotide sequence ID" value="NZ_QFRI01000001.1"/>
</dbReference>